<reference evidence="1" key="1">
    <citation type="submission" date="2023-04" db="EMBL/GenBank/DDBJ databases">
        <authorList>
            <consortium name="ELIXIR-Norway"/>
        </authorList>
    </citation>
    <scope>NUCLEOTIDE SEQUENCE [LARGE SCALE GENOMIC DNA]</scope>
</reference>
<sequence>MDTDQPAKPLGYRTVVNVSAKDSPAPGWDVRQEMQRISIVTIWLQTACHLIHIPLPRGLSAGAREASMPTPVQVAMASSPGMTLFLLALWKLPPSFQTHLFSGLPSLPPTLPGTPNPTHAFGVPQSFPVYGAR</sequence>
<evidence type="ECO:0000313" key="2">
    <source>
        <dbReference type="Proteomes" id="UP001176941"/>
    </source>
</evidence>
<evidence type="ECO:0000313" key="1">
    <source>
        <dbReference type="EMBL" id="CAI9173824.1"/>
    </source>
</evidence>
<keyword evidence="2" id="KW-1185">Reference proteome</keyword>
<organism evidence="1 2">
    <name type="scientific">Rangifer tarandus platyrhynchus</name>
    <name type="common">Svalbard reindeer</name>
    <dbReference type="NCBI Taxonomy" id="3082113"/>
    <lineage>
        <taxon>Eukaryota</taxon>
        <taxon>Metazoa</taxon>
        <taxon>Chordata</taxon>
        <taxon>Craniata</taxon>
        <taxon>Vertebrata</taxon>
        <taxon>Euteleostomi</taxon>
        <taxon>Mammalia</taxon>
        <taxon>Eutheria</taxon>
        <taxon>Laurasiatheria</taxon>
        <taxon>Artiodactyla</taxon>
        <taxon>Ruminantia</taxon>
        <taxon>Pecora</taxon>
        <taxon>Cervidae</taxon>
        <taxon>Odocoileinae</taxon>
        <taxon>Rangifer</taxon>
    </lineage>
</organism>
<proteinExistence type="predicted"/>
<name>A0ABN8ZJ83_RANTA</name>
<accession>A0ABN8ZJ83</accession>
<gene>
    <name evidence="1" type="ORF">MRATA1EN1_LOCUS22786</name>
</gene>
<protein>
    <submittedName>
        <fullName evidence="1">Uncharacterized protein</fullName>
    </submittedName>
</protein>
<dbReference type="Proteomes" id="UP001176941">
    <property type="component" value="Chromosome 34"/>
</dbReference>
<dbReference type="EMBL" id="OX460345">
    <property type="protein sequence ID" value="CAI9173824.1"/>
    <property type="molecule type" value="Genomic_DNA"/>
</dbReference>